<dbReference type="SMART" id="SM00321">
    <property type="entry name" value="WSC"/>
    <property type="match status" value="2"/>
</dbReference>
<dbReference type="PROSITE" id="PS51212">
    <property type="entry name" value="WSC"/>
    <property type="match status" value="2"/>
</dbReference>
<organism evidence="5 6">
    <name type="scientific">Melanomma pulvis-pyrius CBS 109.77</name>
    <dbReference type="NCBI Taxonomy" id="1314802"/>
    <lineage>
        <taxon>Eukaryota</taxon>
        <taxon>Fungi</taxon>
        <taxon>Dikarya</taxon>
        <taxon>Ascomycota</taxon>
        <taxon>Pezizomycotina</taxon>
        <taxon>Dothideomycetes</taxon>
        <taxon>Pleosporomycetidae</taxon>
        <taxon>Pleosporales</taxon>
        <taxon>Melanommataceae</taxon>
        <taxon>Melanomma</taxon>
    </lineage>
</organism>
<feature type="compositionally biased region" description="Low complexity" evidence="2">
    <location>
        <begin position="253"/>
        <end position="273"/>
    </location>
</feature>
<reference evidence="5" key="1">
    <citation type="journal article" date="2020" name="Stud. Mycol.">
        <title>101 Dothideomycetes genomes: a test case for predicting lifestyles and emergence of pathogens.</title>
        <authorList>
            <person name="Haridas S."/>
            <person name="Albert R."/>
            <person name="Binder M."/>
            <person name="Bloem J."/>
            <person name="Labutti K."/>
            <person name="Salamov A."/>
            <person name="Andreopoulos B."/>
            <person name="Baker S."/>
            <person name="Barry K."/>
            <person name="Bills G."/>
            <person name="Bluhm B."/>
            <person name="Cannon C."/>
            <person name="Castanera R."/>
            <person name="Culley D."/>
            <person name="Daum C."/>
            <person name="Ezra D."/>
            <person name="Gonzalez J."/>
            <person name="Henrissat B."/>
            <person name="Kuo A."/>
            <person name="Liang C."/>
            <person name="Lipzen A."/>
            <person name="Lutzoni F."/>
            <person name="Magnuson J."/>
            <person name="Mondo S."/>
            <person name="Nolan M."/>
            <person name="Ohm R."/>
            <person name="Pangilinan J."/>
            <person name="Park H.-J."/>
            <person name="Ramirez L."/>
            <person name="Alfaro M."/>
            <person name="Sun H."/>
            <person name="Tritt A."/>
            <person name="Yoshinaga Y."/>
            <person name="Zwiers L.-H."/>
            <person name="Turgeon B."/>
            <person name="Goodwin S."/>
            <person name="Spatafora J."/>
            <person name="Crous P."/>
            <person name="Grigoriev I."/>
        </authorList>
    </citation>
    <scope>NUCLEOTIDE SEQUENCE</scope>
    <source>
        <strain evidence="5">CBS 109.77</strain>
    </source>
</reference>
<accession>A0A6A6WS82</accession>
<evidence type="ECO:0000313" key="6">
    <source>
        <dbReference type="Proteomes" id="UP000799757"/>
    </source>
</evidence>
<evidence type="ECO:0000256" key="3">
    <source>
        <dbReference type="SAM" id="SignalP"/>
    </source>
</evidence>
<dbReference type="AlphaFoldDB" id="A0A6A6WS82"/>
<evidence type="ECO:0000256" key="2">
    <source>
        <dbReference type="SAM" id="MobiDB-lite"/>
    </source>
</evidence>
<dbReference type="Pfam" id="PF01822">
    <property type="entry name" value="WSC"/>
    <property type="match status" value="2"/>
</dbReference>
<evidence type="ECO:0000313" key="5">
    <source>
        <dbReference type="EMBL" id="KAF2786774.1"/>
    </source>
</evidence>
<evidence type="ECO:0000259" key="4">
    <source>
        <dbReference type="PROSITE" id="PS51212"/>
    </source>
</evidence>
<dbReference type="PANTHER" id="PTHR45964">
    <property type="entry name" value="WSCD FAMILY MEMBER CG9164"/>
    <property type="match status" value="1"/>
</dbReference>
<feature type="signal peptide" evidence="3">
    <location>
        <begin position="1"/>
        <end position="19"/>
    </location>
</feature>
<keyword evidence="6" id="KW-1185">Reference proteome</keyword>
<dbReference type="PANTHER" id="PTHR45964:SF9">
    <property type="entry name" value="SULFOTRANSFERASE"/>
    <property type="match status" value="1"/>
</dbReference>
<protein>
    <submittedName>
        <fullName evidence="5">WSC-domain-containing protein</fullName>
    </submittedName>
</protein>
<keyword evidence="3" id="KW-0732">Signal</keyword>
<proteinExistence type="predicted"/>
<dbReference type="InterPro" id="IPR051589">
    <property type="entry name" value="Sialate-O-sulfotransferase"/>
</dbReference>
<feature type="domain" description="WSC" evidence="4">
    <location>
        <begin position="38"/>
        <end position="130"/>
    </location>
</feature>
<sequence length="366" mass="39063">MSFRAIHVMFLLTLSSAAASLFARNNPPRPPCVYPYTKFVYSGCYQDSVFSRSLPFQADLDFNNATVEQCTAYCKGNNYRYAGLQYHGQCFCGASVSSASAPEVECNLPCNGDNHQACGGEDRLSIYQDPTFPDADAIGVSSDYLSIGCFTEGTSGRSLDYSQWDYLNVSSMTTETCLNACGAKGYPFAGTEFGRECYCGVVLGNGTAVTSTDKCATACTGNSTQFCGGPDHLSLYVAKTLESTDPCEPPELSSTSSPSPTPTPTSSSTFKSTTAIKTTSSKCVGYHCPKSTTCKTPTPTPPKSTSKSTPKTTSSTSTRKTSVTSTRKSSTLKTTTMCKTTTKAKTTTTSTPKSTPKYTSTKKYGW</sequence>
<feature type="chain" id="PRO_5025570644" evidence="3">
    <location>
        <begin position="20"/>
        <end position="366"/>
    </location>
</feature>
<evidence type="ECO:0000256" key="1">
    <source>
        <dbReference type="ARBA" id="ARBA00022737"/>
    </source>
</evidence>
<name>A0A6A6WS82_9PLEO</name>
<gene>
    <name evidence="5" type="ORF">K505DRAFT_422208</name>
</gene>
<dbReference type="Proteomes" id="UP000799757">
    <property type="component" value="Unassembled WGS sequence"/>
</dbReference>
<feature type="domain" description="WSC" evidence="4">
    <location>
        <begin position="143"/>
        <end position="239"/>
    </location>
</feature>
<feature type="region of interest" description="Disordered" evidence="2">
    <location>
        <begin position="243"/>
        <end position="273"/>
    </location>
</feature>
<keyword evidence="1" id="KW-0677">Repeat</keyword>
<feature type="region of interest" description="Disordered" evidence="2">
    <location>
        <begin position="294"/>
        <end position="366"/>
    </location>
</feature>
<dbReference type="OrthoDB" id="2019572at2759"/>
<dbReference type="InterPro" id="IPR002889">
    <property type="entry name" value="WSC_carb-bd"/>
</dbReference>
<dbReference type="EMBL" id="MU002408">
    <property type="protein sequence ID" value="KAF2786774.1"/>
    <property type="molecule type" value="Genomic_DNA"/>
</dbReference>